<feature type="region of interest" description="Disordered" evidence="1">
    <location>
        <begin position="19"/>
        <end position="43"/>
    </location>
</feature>
<accession>A0A8H6YBU3</accession>
<dbReference type="Proteomes" id="UP000623467">
    <property type="component" value="Unassembled WGS sequence"/>
</dbReference>
<dbReference type="EMBL" id="JACAZH010000011">
    <property type="protein sequence ID" value="KAF7355521.1"/>
    <property type="molecule type" value="Genomic_DNA"/>
</dbReference>
<name>A0A8H6YBU3_9AGAR</name>
<keyword evidence="2" id="KW-0732">Signal</keyword>
<reference evidence="3" key="1">
    <citation type="submission" date="2020-05" db="EMBL/GenBank/DDBJ databases">
        <title>Mycena genomes resolve the evolution of fungal bioluminescence.</title>
        <authorList>
            <person name="Tsai I.J."/>
        </authorList>
    </citation>
    <scope>NUCLEOTIDE SEQUENCE</scope>
    <source>
        <strain evidence="3">160909Yilan</strain>
    </source>
</reference>
<feature type="compositionally biased region" description="Low complexity" evidence="1">
    <location>
        <begin position="27"/>
        <end position="39"/>
    </location>
</feature>
<evidence type="ECO:0000256" key="1">
    <source>
        <dbReference type="SAM" id="MobiDB-lite"/>
    </source>
</evidence>
<dbReference type="AlphaFoldDB" id="A0A8H6YBU3"/>
<organism evidence="3 4">
    <name type="scientific">Mycena sanguinolenta</name>
    <dbReference type="NCBI Taxonomy" id="230812"/>
    <lineage>
        <taxon>Eukaryota</taxon>
        <taxon>Fungi</taxon>
        <taxon>Dikarya</taxon>
        <taxon>Basidiomycota</taxon>
        <taxon>Agaricomycotina</taxon>
        <taxon>Agaricomycetes</taxon>
        <taxon>Agaricomycetidae</taxon>
        <taxon>Agaricales</taxon>
        <taxon>Marasmiineae</taxon>
        <taxon>Mycenaceae</taxon>
        <taxon>Mycena</taxon>
    </lineage>
</organism>
<keyword evidence="4" id="KW-1185">Reference proteome</keyword>
<gene>
    <name evidence="3" type="ORF">MSAN_01469100</name>
</gene>
<evidence type="ECO:0000256" key="2">
    <source>
        <dbReference type="SAM" id="SignalP"/>
    </source>
</evidence>
<evidence type="ECO:0000313" key="3">
    <source>
        <dbReference type="EMBL" id="KAF7355521.1"/>
    </source>
</evidence>
<dbReference type="OrthoDB" id="2649950at2759"/>
<feature type="chain" id="PRO_5034447561" evidence="2">
    <location>
        <begin position="19"/>
        <end position="383"/>
    </location>
</feature>
<sequence>MFFLVRWVLGFGQGLVATRDDAPAEPSSTRQSTRTSTSSLKGASTCSRHSLHVTITSAPLVQDVLAAATCIRTTSLPPVFVLKHTAVDTEVLDAVPAIDTPNTHSDAQDIPLQRKERVYESIKTAHLDPRSCSALDDTAQEHVWPDSYDANVKIPQKPTDTPECTAIIMNLETMNLLDALYAEPGAVVWEPDVRGAPYIALTPADESWDECEDRFSNQLNVQWVGPYLHVPLSIPAFSPPSRFADSVRITLEQAPYQALFAQRHAYKAVAYVAALAGESIRAFYEDPAALRRLDALGPCVWTDPAAPLLEAYRQCLMVTILESSNPFAVPHIVITAALPNAPFDAEAGVVPQQDTSLLYVPVWSYIADLLDEQEDQAEAKAER</sequence>
<evidence type="ECO:0000313" key="4">
    <source>
        <dbReference type="Proteomes" id="UP000623467"/>
    </source>
</evidence>
<feature type="signal peptide" evidence="2">
    <location>
        <begin position="1"/>
        <end position="18"/>
    </location>
</feature>
<protein>
    <submittedName>
        <fullName evidence="3">Uncharacterized protein</fullName>
    </submittedName>
</protein>
<comment type="caution">
    <text evidence="3">The sequence shown here is derived from an EMBL/GenBank/DDBJ whole genome shotgun (WGS) entry which is preliminary data.</text>
</comment>
<proteinExistence type="predicted"/>